<evidence type="ECO:0000313" key="10">
    <source>
        <dbReference type="Proteomes" id="UP000007883"/>
    </source>
</evidence>
<feature type="region of interest" description="Disordered" evidence="7">
    <location>
        <begin position="481"/>
        <end position="514"/>
    </location>
</feature>
<proteinExistence type="predicted"/>
<dbReference type="AlphaFoldDB" id="I0HRN1"/>
<protein>
    <recommendedName>
        <fullName evidence="1">non-specific serine/threonine protein kinase</fullName>
        <ecNumber evidence="1">2.7.11.1</ecNumber>
    </recommendedName>
</protein>
<evidence type="ECO:0000256" key="4">
    <source>
        <dbReference type="ARBA" id="ARBA00022737"/>
    </source>
</evidence>
<dbReference type="CDD" id="cd19488">
    <property type="entry name" value="KaiC-like_N"/>
    <property type="match status" value="1"/>
</dbReference>
<dbReference type="SUPFAM" id="SSF52540">
    <property type="entry name" value="P-loop containing nucleoside triphosphate hydrolases"/>
    <property type="match status" value="2"/>
</dbReference>
<keyword evidence="6" id="KW-0378">Hydrolase</keyword>
<dbReference type="InterPro" id="IPR027417">
    <property type="entry name" value="P-loop_NTPase"/>
</dbReference>
<organism evidence="9 10">
    <name type="scientific">Rubrivivax gelatinosus (strain NBRC 100245 / IL144)</name>
    <dbReference type="NCBI Taxonomy" id="983917"/>
    <lineage>
        <taxon>Bacteria</taxon>
        <taxon>Pseudomonadati</taxon>
        <taxon>Pseudomonadota</taxon>
        <taxon>Betaproteobacteria</taxon>
        <taxon>Burkholderiales</taxon>
        <taxon>Sphaerotilaceae</taxon>
        <taxon>Rubrivivax</taxon>
    </lineage>
</organism>
<accession>I0HRN1</accession>
<dbReference type="KEGG" id="rge:RGE_23270"/>
<evidence type="ECO:0000256" key="1">
    <source>
        <dbReference type="ARBA" id="ARBA00012513"/>
    </source>
</evidence>
<dbReference type="InterPro" id="IPR030665">
    <property type="entry name" value="KaiC"/>
</dbReference>
<gene>
    <name evidence="9" type="primary">kaiC</name>
    <name evidence="9" type="ordered locus">RGE_23270</name>
</gene>
<dbReference type="HOGENOM" id="CLU_023669_4_2_4"/>
<evidence type="ECO:0000256" key="6">
    <source>
        <dbReference type="ARBA" id="ARBA00022801"/>
    </source>
</evidence>
<feature type="domain" description="KaiC" evidence="8">
    <location>
        <begin position="8"/>
        <end position="246"/>
    </location>
</feature>
<feature type="domain" description="KaiC" evidence="8">
    <location>
        <begin position="248"/>
        <end position="481"/>
    </location>
</feature>
<dbReference type="PROSITE" id="PS51146">
    <property type="entry name" value="KAIC"/>
    <property type="match status" value="2"/>
</dbReference>
<sequence>MLPQRNSDRATTGVPGLDDVLDGGLVSHQLYLVDGNPGAGKTTLALQFLLEGRRAGERCLYVTLSESRAELAAGAASHGWVLDGIEVLELATDLSNLGAGELTMFNPSEVELTETTRRVLDMFERMQPQRMVLDSLSELRLLAQTSLRYRRQILALKQFFSGRGCTVLLLDDRTAEVRDLQLQSIAHGVISLDHEAPPYGPARRRLNVAKFRGSNFRSGYQDMAIRAAGVEVYPRLVASEHIKPFARDVVASGVQRLDALLGGGIERGTSTLLVGPAGCGKSTITLQYAAAAAGRGDHVAVFLFEESRVLLLARAAGLGMSIHEGEGPGRVSLTRVDPSAISPGEFAQAVRRAVDHGGARVIVIDSLNGLLNTMPAGQSMQAQLHELLTYLGNKGVATFLVAAQSGVLGLTMRAPIDTSYLADTVVLFRMFEHLGAVKKSVAVIKKRSGRHEESIRELWFDADGVHLSDPLLHLRGVLSGVPEETAGPQPDPASGAAPDLAVPDAANGGIRHDE</sequence>
<dbReference type="GO" id="GO:0004674">
    <property type="term" value="F:protein serine/threonine kinase activity"/>
    <property type="evidence" value="ECO:0007669"/>
    <property type="project" value="UniProtKB-EC"/>
</dbReference>
<evidence type="ECO:0000256" key="7">
    <source>
        <dbReference type="SAM" id="MobiDB-lite"/>
    </source>
</evidence>
<keyword evidence="5" id="KW-0418">Kinase</keyword>
<dbReference type="InterPro" id="IPR014774">
    <property type="entry name" value="KaiC-like_dom"/>
</dbReference>
<dbReference type="SMART" id="SM00382">
    <property type="entry name" value="AAA"/>
    <property type="match status" value="2"/>
</dbReference>
<evidence type="ECO:0000259" key="8">
    <source>
        <dbReference type="PROSITE" id="PS51146"/>
    </source>
</evidence>
<dbReference type="InterPro" id="IPR003593">
    <property type="entry name" value="AAA+_ATPase"/>
</dbReference>
<keyword evidence="4" id="KW-0677">Repeat</keyword>
<dbReference type="Proteomes" id="UP000007883">
    <property type="component" value="Chromosome"/>
</dbReference>
<dbReference type="GO" id="GO:0005524">
    <property type="term" value="F:ATP binding"/>
    <property type="evidence" value="ECO:0007669"/>
    <property type="project" value="InterPro"/>
</dbReference>
<dbReference type="GO" id="GO:0016787">
    <property type="term" value="F:hydrolase activity"/>
    <property type="evidence" value="ECO:0007669"/>
    <property type="project" value="UniProtKB-KW"/>
</dbReference>
<evidence type="ECO:0000256" key="3">
    <source>
        <dbReference type="ARBA" id="ARBA00022679"/>
    </source>
</evidence>
<dbReference type="PATRIC" id="fig|983917.3.peg.2259"/>
<keyword evidence="2" id="KW-0597">Phosphoprotein</keyword>
<dbReference type="InterPro" id="IPR051347">
    <property type="entry name" value="Circadian_clock_KaiC-rel"/>
</dbReference>
<keyword evidence="10" id="KW-1185">Reference proteome</keyword>
<dbReference type="EC" id="2.7.11.1" evidence="1"/>
<dbReference type="Pfam" id="PF06745">
    <property type="entry name" value="ATPase"/>
    <property type="match status" value="2"/>
</dbReference>
<evidence type="ECO:0000313" key="9">
    <source>
        <dbReference type="EMBL" id="BAL95668.1"/>
    </source>
</evidence>
<reference evidence="9 10" key="1">
    <citation type="journal article" date="2012" name="J. Bacteriol.">
        <title>Complete genome sequence of phototrophic betaproteobacterium Rubrivivax gelatinosus IL144.</title>
        <authorList>
            <person name="Nagashima S."/>
            <person name="Kamimura A."/>
            <person name="Shimizu T."/>
            <person name="Nakamura-isaki S."/>
            <person name="Aono E."/>
            <person name="Sakamoto K."/>
            <person name="Ichikawa N."/>
            <person name="Nakazawa H."/>
            <person name="Sekine M."/>
            <person name="Yamazaki S."/>
            <person name="Fujita N."/>
            <person name="Shimada K."/>
            <person name="Hanada S."/>
            <person name="Nagashima K.V.P."/>
        </authorList>
    </citation>
    <scope>NUCLEOTIDE SEQUENCE [LARGE SCALE GENOMIC DNA]</scope>
    <source>
        <strain evidence="10">NBRC 100245 / IL144</strain>
    </source>
</reference>
<dbReference type="RefSeq" id="WP_014428530.1">
    <property type="nucleotide sequence ID" value="NC_017075.1"/>
</dbReference>
<dbReference type="Gene3D" id="3.40.50.300">
    <property type="entry name" value="P-loop containing nucleotide triphosphate hydrolases"/>
    <property type="match status" value="2"/>
</dbReference>
<dbReference type="EMBL" id="AP012320">
    <property type="protein sequence ID" value="BAL95668.1"/>
    <property type="molecule type" value="Genomic_DNA"/>
</dbReference>
<evidence type="ECO:0000256" key="5">
    <source>
        <dbReference type="ARBA" id="ARBA00022777"/>
    </source>
</evidence>
<dbReference type="PIRSF" id="PIRSF039117">
    <property type="entry name" value="KaiC"/>
    <property type="match status" value="1"/>
</dbReference>
<evidence type="ECO:0000256" key="2">
    <source>
        <dbReference type="ARBA" id="ARBA00022553"/>
    </source>
</evidence>
<dbReference type="eggNOG" id="COG0467">
    <property type="taxonomic scope" value="Bacteria"/>
</dbReference>
<dbReference type="PANTHER" id="PTHR42926">
    <property type="match status" value="1"/>
</dbReference>
<name>I0HRN1_RUBGI</name>
<dbReference type="InterPro" id="IPR010624">
    <property type="entry name" value="KaiC_dom"/>
</dbReference>
<dbReference type="PANTHER" id="PTHR42926:SF1">
    <property type="entry name" value="CIRCADIAN CLOCK OSCILLATOR PROTEIN KAIC 1"/>
    <property type="match status" value="1"/>
</dbReference>
<dbReference type="PRINTS" id="PR01874">
    <property type="entry name" value="DNAREPAIRADA"/>
</dbReference>
<dbReference type="STRING" id="983917.RGE_23270"/>
<keyword evidence="3 9" id="KW-0808">Transferase</keyword>